<dbReference type="RefSeq" id="WP_039459446.1">
    <property type="nucleotide sequence ID" value="NZ_JSWE01000225.1"/>
</dbReference>
<dbReference type="AlphaFoldDB" id="A0A0C1MW70"/>
<proteinExistence type="predicted"/>
<organism evidence="1 2">
    <name type="scientific">Candidatus Jidaibacter acanthamoebae</name>
    <dbReference type="NCBI Taxonomy" id="86105"/>
    <lineage>
        <taxon>Bacteria</taxon>
        <taxon>Pseudomonadati</taxon>
        <taxon>Pseudomonadota</taxon>
        <taxon>Alphaproteobacteria</taxon>
        <taxon>Rickettsiales</taxon>
        <taxon>Candidatus Midichloriaceae</taxon>
        <taxon>Candidatus Jidaibacter</taxon>
    </lineage>
</organism>
<gene>
    <name evidence="1" type="ORF">NF27_JH00010</name>
</gene>
<protein>
    <submittedName>
        <fullName evidence="1">Uncharacterized protein</fullName>
    </submittedName>
</protein>
<dbReference type="Proteomes" id="UP000031258">
    <property type="component" value="Unassembled WGS sequence"/>
</dbReference>
<keyword evidence="2" id="KW-1185">Reference proteome</keyword>
<evidence type="ECO:0000313" key="1">
    <source>
        <dbReference type="EMBL" id="KIE04121.1"/>
    </source>
</evidence>
<comment type="caution">
    <text evidence="1">The sequence shown here is derived from an EMBL/GenBank/DDBJ whole genome shotgun (WGS) entry which is preliminary data.</text>
</comment>
<evidence type="ECO:0000313" key="2">
    <source>
        <dbReference type="Proteomes" id="UP000031258"/>
    </source>
</evidence>
<reference evidence="1 2" key="1">
    <citation type="submission" date="2014-11" db="EMBL/GenBank/DDBJ databases">
        <title>A Rickettsiales Symbiont of Amoebae With Ancient Features.</title>
        <authorList>
            <person name="Schulz F."/>
            <person name="Martijn J."/>
            <person name="Wascher F."/>
            <person name="Kostanjsek R."/>
            <person name="Ettema T.J."/>
            <person name="Horn M."/>
        </authorList>
    </citation>
    <scope>NUCLEOTIDE SEQUENCE [LARGE SCALE GENOMIC DNA]</scope>
    <source>
        <strain evidence="1 2">UWC36</strain>
    </source>
</reference>
<feature type="non-terminal residue" evidence="1">
    <location>
        <position position="1"/>
    </location>
</feature>
<sequence>GSFTDHGHLTLKVGELFVQHIYDYDNGHTLGMAVEVADKLKEFVYRPTVGGHDKEGTTYGTIGKGTIVCEGDTCETEKANRDA</sequence>
<name>A0A0C1MW70_9RICK</name>
<accession>A0A0C1MW70</accession>
<feature type="non-terminal residue" evidence="1">
    <location>
        <position position="83"/>
    </location>
</feature>
<dbReference type="EMBL" id="JSWE01000225">
    <property type="protein sequence ID" value="KIE04121.1"/>
    <property type="molecule type" value="Genomic_DNA"/>
</dbReference>